<protein>
    <submittedName>
        <fullName evidence="3">Chemotaxis protein CheD</fullName>
    </submittedName>
</protein>
<reference evidence="3" key="1">
    <citation type="submission" date="2018-04" db="EMBL/GenBank/DDBJ databases">
        <title>Draft genome sequence of the Candidatus Spirobacillus cienkowskii, a pathogen of freshwater Daphnia species, reconstructed from hemolymph metagenomic reads.</title>
        <authorList>
            <person name="Bresciani L."/>
            <person name="Lemos L.N."/>
            <person name="Wale N."/>
            <person name="Lin J.Y."/>
            <person name="Fernandes G.R."/>
            <person name="Duffy M.A."/>
            <person name="Rodrigues J.M."/>
        </authorList>
    </citation>
    <scope>NUCLEOTIDE SEQUENCE [LARGE SCALE GENOMIC DNA]</scope>
    <source>
        <strain evidence="3">Binning01</strain>
    </source>
</reference>
<evidence type="ECO:0000256" key="1">
    <source>
        <dbReference type="ARBA" id="ARBA00022500"/>
    </source>
</evidence>
<dbReference type="GO" id="GO:0050568">
    <property type="term" value="F:protein-glutamine glutaminase activity"/>
    <property type="evidence" value="ECO:0007669"/>
    <property type="project" value="InterPro"/>
</dbReference>
<organism evidence="3 4">
    <name type="scientific">Spirobacillus cienkowskii</name>
    <dbReference type="NCBI Taxonomy" id="495820"/>
    <lineage>
        <taxon>Bacteria</taxon>
        <taxon>Pseudomonadati</taxon>
        <taxon>Bdellovibrionota</taxon>
        <taxon>Oligoflexia</taxon>
        <taxon>Silvanigrellales</taxon>
        <taxon>Spirobacillus</taxon>
    </lineage>
</organism>
<accession>A0A369KQ52</accession>
<dbReference type="InterPro" id="IPR011324">
    <property type="entry name" value="Cytotoxic_necrot_fac-like_cat"/>
</dbReference>
<dbReference type="InterPro" id="IPR038592">
    <property type="entry name" value="CheD-like_sf"/>
</dbReference>
<dbReference type="EMBL" id="QOVW01000032">
    <property type="protein sequence ID" value="RDB36741.1"/>
    <property type="molecule type" value="Genomic_DNA"/>
</dbReference>
<dbReference type="CDD" id="cd16352">
    <property type="entry name" value="CheD"/>
    <property type="match status" value="1"/>
</dbReference>
<evidence type="ECO:0000256" key="2">
    <source>
        <dbReference type="ARBA" id="ARBA00022801"/>
    </source>
</evidence>
<evidence type="ECO:0000313" key="4">
    <source>
        <dbReference type="Proteomes" id="UP000253934"/>
    </source>
</evidence>
<gene>
    <name evidence="3" type="ORF">DCC88_03545</name>
</gene>
<keyword evidence="4" id="KW-1185">Reference proteome</keyword>
<dbReference type="InterPro" id="IPR005659">
    <property type="entry name" value="Chemorcpt_Glu_NH3ase_CheD"/>
</dbReference>
<dbReference type="PANTHER" id="PTHR35147:SF1">
    <property type="entry name" value="CHEMORECEPTOR GLUTAMINE DEAMIDASE CHED-RELATED"/>
    <property type="match status" value="1"/>
</dbReference>
<dbReference type="Proteomes" id="UP000253934">
    <property type="component" value="Unassembled WGS sequence"/>
</dbReference>
<sequence length="157" mass="16823">MQKILNVQIGQVKIAKNGELLKAILGSCVGIGFIWKGKGICGLAHCLLPENPTPNFEIDGRFVDQAIHSLIVLMKIKPNDIGGVSVVIAGGGNMTSPGIVDTSHLVGTHNFATAIKEAKKNNLNVIYSEGGGEEGRKILIDCSDFSYRIEKIPRLTI</sequence>
<keyword evidence="2" id="KW-0378">Hydrolase</keyword>
<dbReference type="Gene3D" id="3.30.1330.200">
    <property type="match status" value="1"/>
</dbReference>
<evidence type="ECO:0000313" key="3">
    <source>
        <dbReference type="EMBL" id="RDB36741.1"/>
    </source>
</evidence>
<proteinExistence type="predicted"/>
<dbReference type="PANTHER" id="PTHR35147">
    <property type="entry name" value="CHEMORECEPTOR GLUTAMINE DEAMIDASE CHED-RELATED"/>
    <property type="match status" value="1"/>
</dbReference>
<name>A0A369KQ52_9BACT</name>
<keyword evidence="1" id="KW-0145">Chemotaxis</keyword>
<dbReference type="SUPFAM" id="SSF64438">
    <property type="entry name" value="CNF1/YfiH-like putative cysteine hydrolases"/>
    <property type="match status" value="1"/>
</dbReference>
<comment type="caution">
    <text evidence="3">The sequence shown here is derived from an EMBL/GenBank/DDBJ whole genome shotgun (WGS) entry which is preliminary data.</text>
</comment>
<dbReference type="AlphaFoldDB" id="A0A369KQ52"/>
<dbReference type="Pfam" id="PF03975">
    <property type="entry name" value="CheD"/>
    <property type="match status" value="1"/>
</dbReference>
<dbReference type="GO" id="GO:0006935">
    <property type="term" value="P:chemotaxis"/>
    <property type="evidence" value="ECO:0007669"/>
    <property type="project" value="UniProtKB-KW"/>
</dbReference>